<keyword evidence="2" id="KW-1185">Reference proteome</keyword>
<dbReference type="EMBL" id="RXNS01000007">
    <property type="protein sequence ID" value="RTR04372.1"/>
    <property type="molecule type" value="Genomic_DNA"/>
</dbReference>
<dbReference type="PANTHER" id="PTHR33835:SF1">
    <property type="entry name" value="METALLO-BETA-LACTAMASE DOMAIN-CONTAINING PROTEIN"/>
    <property type="match status" value="1"/>
</dbReference>
<dbReference type="AlphaFoldDB" id="A0A3S0KR71"/>
<reference evidence="1 2" key="1">
    <citation type="submission" date="2018-12" db="EMBL/GenBank/DDBJ databases">
        <authorList>
            <person name="Yu L."/>
        </authorList>
    </citation>
    <scope>NUCLEOTIDE SEQUENCE [LARGE SCALE GENOMIC DNA]</scope>
    <source>
        <strain evidence="1 2">11S</strain>
    </source>
</reference>
<protein>
    <submittedName>
        <fullName evidence="1">DUF4336 domain-containing protein</fullName>
    </submittedName>
</protein>
<accession>A0A3S0KR71</accession>
<organism evidence="1 2">
    <name type="scientific">Halomonas nitroreducens</name>
    <dbReference type="NCBI Taxonomy" id="447425"/>
    <lineage>
        <taxon>Bacteria</taxon>
        <taxon>Pseudomonadati</taxon>
        <taxon>Pseudomonadota</taxon>
        <taxon>Gammaproteobacteria</taxon>
        <taxon>Oceanospirillales</taxon>
        <taxon>Halomonadaceae</taxon>
        <taxon>Halomonas</taxon>
    </lineage>
</organism>
<dbReference type="SUPFAM" id="SSF56281">
    <property type="entry name" value="Metallo-hydrolase/oxidoreductase"/>
    <property type="match status" value="1"/>
</dbReference>
<dbReference type="InterPro" id="IPR036866">
    <property type="entry name" value="RibonucZ/Hydroxyglut_hydro"/>
</dbReference>
<proteinExistence type="predicted"/>
<sequence length="269" mass="30614">MHGVQQGHHYRYIAGSRGAEMPQPSRLVRVDSDVWIVEGPIVSFYGFPYPTRSVIVCLPNGTLWVWSPIPLDDELMTEVSGLGTVAHLVSPNKLHHLGLADWRAAFPAAKLWGMPSTVRKCRDLCFDGVLDDTPPVAWRGTLEHVQFRGSPLLEEMMFLHRPSRTVLLADLSEALSHDFLARHWAPWQRLIAHLWSITEAAPKAPLEVRWSTIRRCEARAAVQRLLAYDPEKVVMAHGVWQRCHGHAFLERTFSWLLPEPPHLMGEEHQ</sequence>
<evidence type="ECO:0000313" key="2">
    <source>
        <dbReference type="Proteomes" id="UP000267400"/>
    </source>
</evidence>
<dbReference type="PANTHER" id="PTHR33835">
    <property type="entry name" value="YALI0C07656P"/>
    <property type="match status" value="1"/>
</dbReference>
<evidence type="ECO:0000313" key="1">
    <source>
        <dbReference type="EMBL" id="RTR04372.1"/>
    </source>
</evidence>
<comment type="caution">
    <text evidence="1">The sequence shown here is derived from an EMBL/GenBank/DDBJ whole genome shotgun (WGS) entry which is preliminary data.</text>
</comment>
<dbReference type="OrthoDB" id="450111at2"/>
<dbReference type="InterPro" id="IPR025638">
    <property type="entry name" value="DUF4336"/>
</dbReference>
<dbReference type="Proteomes" id="UP000267400">
    <property type="component" value="Unassembled WGS sequence"/>
</dbReference>
<name>A0A3S0KR71_9GAMM</name>
<gene>
    <name evidence="1" type="ORF">EKG36_08600</name>
</gene>